<dbReference type="InterPro" id="IPR044946">
    <property type="entry name" value="Restrct_endonuc_typeI_TRD_sf"/>
</dbReference>
<evidence type="ECO:0000313" key="5">
    <source>
        <dbReference type="EMBL" id="RLL32217.1"/>
    </source>
</evidence>
<dbReference type="Gene3D" id="3.90.220.20">
    <property type="entry name" value="DNA methylase specificity domains"/>
    <property type="match status" value="2"/>
</dbReference>
<dbReference type="Proteomes" id="UP000267166">
    <property type="component" value="Unassembled WGS sequence"/>
</dbReference>
<name>A0A498CXM0_9GAMM</name>
<feature type="domain" description="Type I restriction modification DNA specificity" evidence="4">
    <location>
        <begin position="225"/>
        <end position="407"/>
    </location>
</feature>
<evidence type="ECO:0000256" key="2">
    <source>
        <dbReference type="ARBA" id="ARBA00022747"/>
    </source>
</evidence>
<comment type="caution">
    <text evidence="5">The sequence shown here is derived from an EMBL/GenBank/DDBJ whole genome shotgun (WGS) entry which is preliminary data.</text>
</comment>
<dbReference type="GO" id="GO:0009307">
    <property type="term" value="P:DNA restriction-modification system"/>
    <property type="evidence" value="ECO:0007669"/>
    <property type="project" value="UniProtKB-KW"/>
</dbReference>
<dbReference type="Pfam" id="PF01420">
    <property type="entry name" value="Methylase_S"/>
    <property type="match status" value="2"/>
</dbReference>
<evidence type="ECO:0000313" key="6">
    <source>
        <dbReference type="Proteomes" id="UP000267166"/>
    </source>
</evidence>
<dbReference type="InterPro" id="IPR052021">
    <property type="entry name" value="Type-I_RS_S_subunit"/>
</dbReference>
<keyword evidence="5" id="KW-0378">Hydrolase</keyword>
<accession>A0A498CXM0</accession>
<dbReference type="PANTHER" id="PTHR30408">
    <property type="entry name" value="TYPE-1 RESTRICTION ENZYME ECOKI SPECIFICITY PROTEIN"/>
    <property type="match status" value="1"/>
</dbReference>
<dbReference type="EMBL" id="RCHD01000040">
    <property type="protein sequence ID" value="RLL32217.1"/>
    <property type="molecule type" value="Genomic_DNA"/>
</dbReference>
<gene>
    <name evidence="5" type="ORF">D9K80_14335</name>
</gene>
<organism evidence="5 6">
    <name type="scientific">Acinetobacter cumulans</name>
    <dbReference type="NCBI Taxonomy" id="2136182"/>
    <lineage>
        <taxon>Bacteria</taxon>
        <taxon>Pseudomonadati</taxon>
        <taxon>Pseudomonadota</taxon>
        <taxon>Gammaproteobacteria</taxon>
        <taxon>Moraxellales</taxon>
        <taxon>Moraxellaceae</taxon>
        <taxon>Acinetobacter</taxon>
    </lineage>
</organism>
<dbReference type="GO" id="GO:0004519">
    <property type="term" value="F:endonuclease activity"/>
    <property type="evidence" value="ECO:0007669"/>
    <property type="project" value="UniProtKB-KW"/>
</dbReference>
<feature type="domain" description="Type I restriction modification DNA specificity" evidence="4">
    <location>
        <begin position="33"/>
        <end position="193"/>
    </location>
</feature>
<keyword evidence="2" id="KW-0680">Restriction system</keyword>
<dbReference type="RefSeq" id="WP_121594795.1">
    <property type="nucleotide sequence ID" value="NZ_RCHD01000040.1"/>
</dbReference>
<keyword evidence="5" id="KW-0540">Nuclease</keyword>
<sequence>MAAPKLRFKEFSEDYNFSKFQEASIQIIDGDRGNNYPKSDDFYDNEYCLFLNAGNVTKSGFKFESTQFINKEKDALLRKGKLQKNDLVITTRGTVGNIAYFDESIPFENIRINSGMVIVRSEIDLEPIYLNQFLKSDLFEKWLEKNVFGSAQPQLTVKLLNSISISYPSKEEQTKIASFLSAVDEKISQLTQKHELLSQYKQGMMQKLFSQQIRFKADDGSEFGEWEELSLSKIFKLITDYVASGSFQSLRENVCPSDDGYAYYVRQVDLANGFKNATKFVDKASYDFLSKSNLFVGDILFTNIGASVGKVFILPELNKPATVAPNLILLRVNDYNNNLFIYQFLNSEYAQNAIQKIVGGTGMPKISKTDLKSLSFSLPSLEEQTKIANFLSAIDQKIEVVAQQIEHAKQWKKGLLQQMFV</sequence>
<keyword evidence="3" id="KW-0238">DNA-binding</keyword>
<comment type="similarity">
    <text evidence="1">Belongs to the type-I restriction system S methylase family.</text>
</comment>
<reference evidence="5 6" key="1">
    <citation type="submission" date="2018-09" db="EMBL/GenBank/DDBJ databases">
        <title>The draft genome of Acinetobacter sp. strains.</title>
        <authorList>
            <person name="Qin J."/>
            <person name="Feng Y."/>
            <person name="Zong Z."/>
        </authorList>
    </citation>
    <scope>NUCLEOTIDE SEQUENCE [LARGE SCALE GENOMIC DNA]</scope>
    <source>
        <strain evidence="5 6">WCHAc060003</strain>
    </source>
</reference>
<keyword evidence="5" id="KW-0255">Endonuclease</keyword>
<proteinExistence type="inferred from homology"/>
<protein>
    <submittedName>
        <fullName evidence="5">Restriction endonuclease subunit S</fullName>
    </submittedName>
</protein>
<evidence type="ECO:0000256" key="3">
    <source>
        <dbReference type="ARBA" id="ARBA00023125"/>
    </source>
</evidence>
<dbReference type="SUPFAM" id="SSF116734">
    <property type="entry name" value="DNA methylase specificity domain"/>
    <property type="match status" value="2"/>
</dbReference>
<dbReference type="InterPro" id="IPR000055">
    <property type="entry name" value="Restrct_endonuc_typeI_TRD"/>
</dbReference>
<dbReference type="GO" id="GO:0003677">
    <property type="term" value="F:DNA binding"/>
    <property type="evidence" value="ECO:0007669"/>
    <property type="project" value="UniProtKB-KW"/>
</dbReference>
<dbReference type="AlphaFoldDB" id="A0A498CXM0"/>
<evidence type="ECO:0000259" key="4">
    <source>
        <dbReference type="Pfam" id="PF01420"/>
    </source>
</evidence>
<evidence type="ECO:0000256" key="1">
    <source>
        <dbReference type="ARBA" id="ARBA00010923"/>
    </source>
</evidence>
<dbReference type="PANTHER" id="PTHR30408:SF12">
    <property type="entry name" value="TYPE I RESTRICTION ENZYME MJAVIII SPECIFICITY SUBUNIT"/>
    <property type="match status" value="1"/>
</dbReference>